<dbReference type="SMART" id="SM00448">
    <property type="entry name" value="REC"/>
    <property type="match status" value="1"/>
</dbReference>
<dbReference type="AlphaFoldDB" id="A0A0H5SF10"/>
<evidence type="ECO:0000256" key="4">
    <source>
        <dbReference type="ARBA" id="ARBA00023163"/>
    </source>
</evidence>
<dbReference type="InterPro" id="IPR018062">
    <property type="entry name" value="HTH_AraC-typ_CS"/>
</dbReference>
<dbReference type="CDD" id="cd17536">
    <property type="entry name" value="REC_YesN-like"/>
    <property type="match status" value="1"/>
</dbReference>
<dbReference type="PANTHER" id="PTHR43280:SF28">
    <property type="entry name" value="HTH-TYPE TRANSCRIPTIONAL ACTIVATOR RHAS"/>
    <property type="match status" value="1"/>
</dbReference>
<dbReference type="GO" id="GO:0043565">
    <property type="term" value="F:sequence-specific DNA binding"/>
    <property type="evidence" value="ECO:0007669"/>
    <property type="project" value="InterPro"/>
</dbReference>
<evidence type="ECO:0000259" key="8">
    <source>
        <dbReference type="PROSITE" id="PS50110"/>
    </source>
</evidence>
<dbReference type="PROSITE" id="PS50110">
    <property type="entry name" value="RESPONSE_REGULATORY"/>
    <property type="match status" value="1"/>
</dbReference>
<dbReference type="InterPro" id="IPR001789">
    <property type="entry name" value="Sig_transdc_resp-reg_receiver"/>
</dbReference>
<comment type="function">
    <text evidence="5">May play the central regulatory role in sporulation. It may be an element of the effector pathway responsible for the activation of sporulation genes in response to nutritional stress. Spo0A may act in concert with spo0H (a sigma factor) to control the expression of some genes that are critical to the sporulation process.</text>
</comment>
<dbReference type="OrthoDB" id="9794370at2"/>
<dbReference type="Gene3D" id="3.40.50.2300">
    <property type="match status" value="1"/>
</dbReference>
<evidence type="ECO:0000256" key="6">
    <source>
        <dbReference type="PROSITE-ProRule" id="PRU00169"/>
    </source>
</evidence>
<evidence type="ECO:0000256" key="2">
    <source>
        <dbReference type="ARBA" id="ARBA00023015"/>
    </source>
</evidence>
<feature type="modified residue" description="4-aspartylphosphate" evidence="6">
    <location>
        <position position="54"/>
    </location>
</feature>
<dbReference type="PANTHER" id="PTHR43280">
    <property type="entry name" value="ARAC-FAMILY TRANSCRIPTIONAL REGULATOR"/>
    <property type="match status" value="1"/>
</dbReference>
<accession>A0A0H5SF10</accession>
<feature type="domain" description="Response regulatory" evidence="8">
    <location>
        <begin position="2"/>
        <end position="119"/>
    </location>
</feature>
<dbReference type="InterPro" id="IPR011006">
    <property type="entry name" value="CheY-like_superfamily"/>
</dbReference>
<dbReference type="Proteomes" id="UP000236497">
    <property type="component" value="Unassembled WGS sequence"/>
</dbReference>
<evidence type="ECO:0000256" key="3">
    <source>
        <dbReference type="ARBA" id="ARBA00023125"/>
    </source>
</evidence>
<dbReference type="SMART" id="SM00342">
    <property type="entry name" value="HTH_ARAC"/>
    <property type="match status" value="1"/>
</dbReference>
<keyword evidence="6" id="KW-0597">Phosphoprotein</keyword>
<evidence type="ECO:0000313" key="9">
    <source>
        <dbReference type="EMBL" id="CRZ34052.1"/>
    </source>
</evidence>
<dbReference type="InterPro" id="IPR020449">
    <property type="entry name" value="Tscrpt_reg_AraC-type_HTH"/>
</dbReference>
<keyword evidence="10" id="KW-1185">Reference proteome</keyword>
<dbReference type="InterPro" id="IPR018060">
    <property type="entry name" value="HTH_AraC"/>
</dbReference>
<dbReference type="InterPro" id="IPR009057">
    <property type="entry name" value="Homeodomain-like_sf"/>
</dbReference>
<keyword evidence="2" id="KW-0805">Transcription regulation</keyword>
<proteinExistence type="predicted"/>
<dbReference type="Gene3D" id="1.10.10.60">
    <property type="entry name" value="Homeodomain-like"/>
    <property type="match status" value="2"/>
</dbReference>
<evidence type="ECO:0000256" key="1">
    <source>
        <dbReference type="ARBA" id="ARBA00018672"/>
    </source>
</evidence>
<name>A0A0H5SF10_HERHM</name>
<dbReference type="GO" id="GO:0003700">
    <property type="term" value="F:DNA-binding transcription factor activity"/>
    <property type="evidence" value="ECO:0007669"/>
    <property type="project" value="InterPro"/>
</dbReference>
<sequence>MNILIVDDDLLIRNWLKILMQQIKNIDTTIYEASNGGEALEICRNTPIELVITDIKMPVLNGLDLITELKNEFPSIRFCVLSSYDDFSYVKSALKAGALDYILKPEMKLEDLTQLFAKVKNSIDLEKKYSSENNKIGHDISGLIALYKEYVKNELITDLESFLKKLHPNLTCENLMIIVFTVSNKDDKSDERIASITMDTFLANNYNGVSFPIENEYFAILYNSSSNIPENQEEEYQKLITILNSRLSGLEHLQLGDSILLPYKANKSLKILIDSGLETIRFCIFYGTKSNKPVIDTEQHSNKTALYQLIQKYLEFGDYNKIAREIIIYMEDAYKRQLTPSKLISAVRGALRILLSGDIIIKSSEQLIVEKLDSLQENISSSKTYKDLIEKTNEFLNEYCSFTQAKLSGRSSAIQAALQYIEDNYMNKLTLDKVANYVYLNSSYLSQLFKKEMNMSFSDYVEQIRLKHAKILLKETDYSMNQIAEAVGFSSQNYFTRIFKKSTGITPIKYKNMHQKS</sequence>
<dbReference type="PRINTS" id="PR00032">
    <property type="entry name" value="HTHARAC"/>
</dbReference>
<keyword evidence="4" id="KW-0804">Transcription</keyword>
<dbReference type="GO" id="GO:0000160">
    <property type="term" value="P:phosphorelay signal transduction system"/>
    <property type="evidence" value="ECO:0007669"/>
    <property type="project" value="InterPro"/>
</dbReference>
<dbReference type="EMBL" id="CVTD020000010">
    <property type="protein sequence ID" value="CRZ34052.1"/>
    <property type="molecule type" value="Genomic_DNA"/>
</dbReference>
<dbReference type="PROSITE" id="PS01124">
    <property type="entry name" value="HTH_ARAC_FAMILY_2"/>
    <property type="match status" value="1"/>
</dbReference>
<dbReference type="SUPFAM" id="SSF46689">
    <property type="entry name" value="Homeodomain-like"/>
    <property type="match status" value="2"/>
</dbReference>
<gene>
    <name evidence="9" type="ORF">HHT355_0849</name>
</gene>
<organism evidence="9 10">
    <name type="scientific">Herbinix hemicellulosilytica</name>
    <dbReference type="NCBI Taxonomy" id="1564487"/>
    <lineage>
        <taxon>Bacteria</taxon>
        <taxon>Bacillati</taxon>
        <taxon>Bacillota</taxon>
        <taxon>Clostridia</taxon>
        <taxon>Lachnospirales</taxon>
        <taxon>Lachnospiraceae</taxon>
        <taxon>Herbinix</taxon>
    </lineage>
</organism>
<evidence type="ECO:0000256" key="5">
    <source>
        <dbReference type="ARBA" id="ARBA00024867"/>
    </source>
</evidence>
<reference evidence="9 10" key="1">
    <citation type="submission" date="2015-06" db="EMBL/GenBank/DDBJ databases">
        <authorList>
            <person name="Wibberg Daniel"/>
        </authorList>
    </citation>
    <scope>NUCLEOTIDE SEQUENCE [LARGE SCALE GENOMIC DNA]</scope>
    <source>
        <strain evidence="9 10">T3/55T</strain>
    </source>
</reference>
<dbReference type="SUPFAM" id="SSF52172">
    <property type="entry name" value="CheY-like"/>
    <property type="match status" value="1"/>
</dbReference>
<evidence type="ECO:0000259" key="7">
    <source>
        <dbReference type="PROSITE" id="PS01124"/>
    </source>
</evidence>
<dbReference type="Pfam" id="PF12833">
    <property type="entry name" value="HTH_18"/>
    <property type="match status" value="1"/>
</dbReference>
<keyword evidence="3" id="KW-0238">DNA-binding</keyword>
<dbReference type="RefSeq" id="WP_103202170.1">
    <property type="nucleotide sequence ID" value="NZ_CVTD020000010.1"/>
</dbReference>
<dbReference type="PROSITE" id="PS00041">
    <property type="entry name" value="HTH_ARAC_FAMILY_1"/>
    <property type="match status" value="1"/>
</dbReference>
<evidence type="ECO:0000313" key="10">
    <source>
        <dbReference type="Proteomes" id="UP000236497"/>
    </source>
</evidence>
<feature type="domain" description="HTH araC/xylS-type" evidence="7">
    <location>
        <begin position="415"/>
        <end position="513"/>
    </location>
</feature>
<protein>
    <recommendedName>
        <fullName evidence="1">Stage 0 sporulation protein A homolog</fullName>
    </recommendedName>
</protein>
<dbReference type="Pfam" id="PF00072">
    <property type="entry name" value="Response_reg"/>
    <property type="match status" value="1"/>
</dbReference>